<comment type="caution">
    <text evidence="10">The sequence shown here is derived from an EMBL/GenBank/DDBJ whole genome shotgun (WGS) entry which is preliminary data.</text>
</comment>
<dbReference type="SUPFAM" id="SSF109604">
    <property type="entry name" value="HD-domain/PDEase-like"/>
    <property type="match status" value="1"/>
</dbReference>
<feature type="binding site" evidence="4">
    <location>
        <position position="294"/>
    </location>
    <ligand>
        <name>Zn(2+)</name>
        <dbReference type="ChEBI" id="CHEBI:29105"/>
        <label>1</label>
    </ligand>
</feature>
<dbReference type="PANTHER" id="PTHR11347">
    <property type="entry name" value="CYCLIC NUCLEOTIDE PHOSPHODIESTERASE"/>
    <property type="match status" value="1"/>
</dbReference>
<feature type="region of interest" description="Disordered" evidence="7">
    <location>
        <begin position="905"/>
        <end position="988"/>
    </location>
</feature>
<dbReference type="InterPro" id="IPR002073">
    <property type="entry name" value="PDEase_catalytic_dom"/>
</dbReference>
<dbReference type="GO" id="GO:0005524">
    <property type="term" value="F:ATP binding"/>
    <property type="evidence" value="ECO:0007669"/>
    <property type="project" value="UniProtKB-UniRule"/>
</dbReference>
<feature type="compositionally biased region" description="Basic residues" evidence="7">
    <location>
        <begin position="936"/>
        <end position="945"/>
    </location>
</feature>
<evidence type="ECO:0000256" key="4">
    <source>
        <dbReference type="PIRSR" id="PIRSR623088-3"/>
    </source>
</evidence>
<dbReference type="Gene3D" id="1.20.890.10">
    <property type="entry name" value="cAMP-dependent protein kinase regulatory subunit, dimerization-anchoring domain"/>
    <property type="match status" value="1"/>
</dbReference>
<evidence type="ECO:0000256" key="2">
    <source>
        <dbReference type="ARBA" id="ARBA00022801"/>
    </source>
</evidence>
<dbReference type="PRINTS" id="PR00387">
    <property type="entry name" value="PDIESTERASE1"/>
</dbReference>
<keyword evidence="5" id="KW-0547">Nucleotide-binding</keyword>
<dbReference type="InterPro" id="IPR023174">
    <property type="entry name" value="PDEase_CS"/>
</dbReference>
<dbReference type="InterPro" id="IPR011009">
    <property type="entry name" value="Kinase-like_dom_sf"/>
</dbReference>
<evidence type="ECO:0000256" key="1">
    <source>
        <dbReference type="ARBA" id="ARBA00022723"/>
    </source>
</evidence>
<feature type="compositionally biased region" description="Polar residues" evidence="7">
    <location>
        <begin position="97"/>
        <end position="112"/>
    </location>
</feature>
<sequence>MSARVDLGSGDTSLLEPAVDIRVSPPPIGTEEGHQVARIQDYFNKHDLENLLTELMVELGSRMPDNPTLFMCTYIQEWFKCVGETAAVKRNAARRASTGSLQEGQAPTTTTPERVKNGHHGTSSPNLNSLAHDFSNAALKKMVMARVSLQLEKEPTSINSFVMEWMDDPGRVSRRPSLTPSSAPSARSRISTDHSILSINDMFNKSPLAHSEGFPYPTEVCSKSLEELTSWEMDWLSRSEKELAKNAFNLFHVWGCFNEALSGENVIEFSKMQSFLLSVLSNYNSSNPYHNFNHAYSVLAAVGRMLRVSGADVFCSPIDEIALLVGALTHDVGHQGFNNDYYIKGRHTLAIRYNDMAVLENMHAAKTFEILLDDGNNFLRDWSDEQFVEFRRTAINAILATDMKVHFDLTTKLQELGASLGVMMEFHHQAETEKAQGLPYAPFMDHRPDDELEFAKLQLGFISFVAAPLWNAMAAIWEDLGGRRDQMRENERYFKRLKEDAEKKEEELMPSGLQTGSWTIWIEACEIWSIGSGEVCRQKCTIVGIEHFDPGAYREVSGSNPAGDIHRNRSGVYGRPSVSSGSSMDSLSTTSTVPGASREDLSSHYRVLDSTESWERRPMKAIDDKAVQASVGDTRDGENSDHGRSEAESSGKLPVAEGENEWERAARAYRQSRTLDGEITFRPATVSQTPPKVAEEPTTPPPAFADLLRQRMDSSEEPLPNFGRQGGKSETVEQHSSDDQPDEEVEATASTILKKSRGLKPLKAVRILGDGGSFPCIVMGDRGHKEEYELLVRYADDTTEWVKSKTSNSHEYLVMIPKLPVLSWSNATEAPARLLQHLVAMPDVTPHESSAQARPAALTEGAAGADDKEAIVLYDMASKQLVSRYVVQNYFKMLQYLYRAVKSSQPAADYSSSDEPDDSTMGEEEEGGQEGEQHLPNKRNRRHRHMTMDSRGFARSEEDGVPLRRASGRFGRAGSGGSSSSSGSNNPFVRAESELKDIPVGMLNNGYYERFFKESPQRLGSGSFGTVYHCEHVIDGVMLGDYAVKKVPVGDNRIWLRKMVREVKTLERIAAHPNIVSYKHSWLELHRSNEFCPYVPHLFILMSFCDGGSLADRIFRECCTGTSKPTNILLTSDPDRMARMDGSHYSLGGGRKGLRAMVSDFGTAELAAGGTSESHTGFTGTVEFTAPEVLRTAFLNPDNVAYDERCDMWSLGIVLYAMCYNQVPIYDSDPQKCAALIRDCVPLVDALHNRSSPLITGDSPSVLQVEQVRSYCRCLTSLAVRLPASRESTISRLLQYTALARPGIIDSTCVDLEALMTADRDSRGAHLGRWVALCLSRIEGSADREESDLSWRSLLKLLRPCEGVRVEFYLEDIVLRLLISFCRFGSSPSLEQCIEVVRESSDPALWREGVEEVLRKYGGDDHYSRVGEFAAYVRAIPASSVSDEMCSALGPCMPD</sequence>
<dbReference type="Pfam" id="PF00233">
    <property type="entry name" value="PDEase_I"/>
    <property type="match status" value="2"/>
</dbReference>
<dbReference type="InterPro" id="IPR036971">
    <property type="entry name" value="PDEase_catalytic_dom_sf"/>
</dbReference>
<keyword evidence="2 6" id="KW-0378">Hydrolase</keyword>
<evidence type="ECO:0000256" key="3">
    <source>
        <dbReference type="PIRSR" id="PIRSR623088-1"/>
    </source>
</evidence>
<feature type="compositionally biased region" description="Polar residues" evidence="7">
    <location>
        <begin position="120"/>
        <end position="129"/>
    </location>
</feature>
<dbReference type="PROSITE" id="PS50011">
    <property type="entry name" value="PROTEIN_KINASE_DOM"/>
    <property type="match status" value="1"/>
</dbReference>
<feature type="compositionally biased region" description="Acidic residues" evidence="7">
    <location>
        <begin position="912"/>
        <end position="929"/>
    </location>
</feature>
<dbReference type="InterPro" id="IPR003607">
    <property type="entry name" value="HD/PDEase_dom"/>
</dbReference>
<feature type="region of interest" description="Disordered" evidence="7">
    <location>
        <begin position="675"/>
        <end position="746"/>
    </location>
</feature>
<dbReference type="Proteomes" id="UP000541610">
    <property type="component" value="Unassembled WGS sequence"/>
</dbReference>
<dbReference type="InterPro" id="IPR023088">
    <property type="entry name" value="PDEase"/>
</dbReference>
<dbReference type="PROSITE" id="PS00107">
    <property type="entry name" value="PROTEIN_KINASE_ATP"/>
    <property type="match status" value="1"/>
</dbReference>
<feature type="compositionally biased region" description="Basic and acidic residues" evidence="7">
    <location>
        <begin position="597"/>
        <end position="626"/>
    </location>
</feature>
<dbReference type="GO" id="GO:0007165">
    <property type="term" value="P:signal transduction"/>
    <property type="evidence" value="ECO:0007669"/>
    <property type="project" value="InterPro"/>
</dbReference>
<dbReference type="PROSITE" id="PS00126">
    <property type="entry name" value="PDEASE_I_1"/>
    <property type="match status" value="1"/>
</dbReference>
<dbReference type="OrthoDB" id="189220at2759"/>
<evidence type="ECO:0000256" key="6">
    <source>
        <dbReference type="RuleBase" id="RU363067"/>
    </source>
</evidence>
<reference evidence="10 11" key="1">
    <citation type="submission" date="2020-04" db="EMBL/GenBank/DDBJ databases">
        <title>Perkinsus olseni comparative genomics.</title>
        <authorList>
            <person name="Bogema D.R."/>
        </authorList>
    </citation>
    <scope>NUCLEOTIDE SEQUENCE [LARGE SCALE GENOMIC DNA]</scope>
    <source>
        <strain evidence="10">00978-12</strain>
    </source>
</reference>
<name>A0A7J6P300_PEROL</name>
<feature type="binding site" evidence="4">
    <location>
        <position position="331"/>
    </location>
    <ligand>
        <name>Zn(2+)</name>
        <dbReference type="ChEBI" id="CHEBI:29105"/>
        <label>1</label>
    </ligand>
</feature>
<dbReference type="PROSITE" id="PS51845">
    <property type="entry name" value="PDEASE_I_2"/>
    <property type="match status" value="1"/>
</dbReference>
<feature type="compositionally biased region" description="Low complexity" evidence="7">
    <location>
        <begin position="570"/>
        <end position="593"/>
    </location>
</feature>
<accession>A0A7J6P300</accession>
<feature type="compositionally biased region" description="Basic and acidic residues" evidence="7">
    <location>
        <begin position="946"/>
        <end position="962"/>
    </location>
</feature>
<feature type="binding site" evidence="5">
    <location>
        <position position="1046"/>
    </location>
    <ligand>
        <name>ATP</name>
        <dbReference type="ChEBI" id="CHEBI:30616"/>
    </ligand>
</feature>
<feature type="compositionally biased region" description="Basic and acidic residues" evidence="7">
    <location>
        <begin position="633"/>
        <end position="649"/>
    </location>
</feature>
<evidence type="ECO:0000259" key="8">
    <source>
        <dbReference type="PROSITE" id="PS50011"/>
    </source>
</evidence>
<dbReference type="SUPFAM" id="SSF56112">
    <property type="entry name" value="Protein kinase-like (PK-like)"/>
    <property type="match status" value="1"/>
</dbReference>
<evidence type="ECO:0000313" key="11">
    <source>
        <dbReference type="Proteomes" id="UP000541610"/>
    </source>
</evidence>
<dbReference type="GO" id="GO:0004114">
    <property type="term" value="F:3',5'-cyclic-nucleotide phosphodiesterase activity"/>
    <property type="evidence" value="ECO:0007669"/>
    <property type="project" value="InterPro"/>
</dbReference>
<keyword evidence="1 4" id="KW-0479">Metal-binding</keyword>
<feature type="active site" description="Proton donor" evidence="3">
    <location>
        <position position="290"/>
    </location>
</feature>
<dbReference type="InterPro" id="IPR017441">
    <property type="entry name" value="Protein_kinase_ATP_BS"/>
</dbReference>
<dbReference type="Gene3D" id="3.30.200.20">
    <property type="entry name" value="Phosphorylase Kinase, domain 1"/>
    <property type="match status" value="1"/>
</dbReference>
<feature type="region of interest" description="Disordered" evidence="7">
    <location>
        <begin position="93"/>
        <end position="129"/>
    </location>
</feature>
<dbReference type="EMBL" id="JABANP010000098">
    <property type="protein sequence ID" value="KAF4690475.1"/>
    <property type="molecule type" value="Genomic_DNA"/>
</dbReference>
<dbReference type="GO" id="GO:0046872">
    <property type="term" value="F:metal ion binding"/>
    <property type="evidence" value="ECO:0007669"/>
    <property type="project" value="UniProtKB-KW"/>
</dbReference>
<protein>
    <recommendedName>
        <fullName evidence="6">Phosphodiesterase</fullName>
        <ecNumber evidence="6">3.1.4.-</ecNumber>
    </recommendedName>
</protein>
<feature type="region of interest" description="Disordered" evidence="7">
    <location>
        <begin position="559"/>
        <end position="660"/>
    </location>
</feature>
<feature type="domain" description="Protein kinase" evidence="8">
    <location>
        <begin position="1013"/>
        <end position="1316"/>
    </location>
</feature>
<keyword evidence="5" id="KW-0067">ATP-binding</keyword>
<feature type="binding site" evidence="4">
    <location>
        <position position="331"/>
    </location>
    <ligand>
        <name>Zn(2+)</name>
        <dbReference type="ChEBI" id="CHEBI:29105"/>
        <label>2</label>
    </ligand>
</feature>
<evidence type="ECO:0000313" key="10">
    <source>
        <dbReference type="EMBL" id="KAF4690475.1"/>
    </source>
</evidence>
<feature type="domain" description="PDEase" evidence="9">
    <location>
        <begin position="207"/>
        <end position="416"/>
    </location>
</feature>
<comment type="similarity">
    <text evidence="6">Belongs to the cyclic nucleotide phosphodiesterase family.</text>
</comment>
<dbReference type="Pfam" id="PF00069">
    <property type="entry name" value="Pkinase"/>
    <property type="match status" value="2"/>
</dbReference>
<dbReference type="GO" id="GO:0004672">
    <property type="term" value="F:protein kinase activity"/>
    <property type="evidence" value="ECO:0007669"/>
    <property type="project" value="InterPro"/>
</dbReference>
<dbReference type="EC" id="3.1.4.-" evidence="6"/>
<evidence type="ECO:0000256" key="5">
    <source>
        <dbReference type="PROSITE-ProRule" id="PRU10141"/>
    </source>
</evidence>
<dbReference type="SMART" id="SM00471">
    <property type="entry name" value="HDc"/>
    <property type="match status" value="1"/>
</dbReference>
<dbReference type="Gene3D" id="1.10.510.10">
    <property type="entry name" value="Transferase(Phosphotransferase) domain 1"/>
    <property type="match status" value="1"/>
</dbReference>
<evidence type="ECO:0000256" key="7">
    <source>
        <dbReference type="SAM" id="MobiDB-lite"/>
    </source>
</evidence>
<organism evidence="10 11">
    <name type="scientific">Perkinsus olseni</name>
    <name type="common">Perkinsus atlanticus</name>
    <dbReference type="NCBI Taxonomy" id="32597"/>
    <lineage>
        <taxon>Eukaryota</taxon>
        <taxon>Sar</taxon>
        <taxon>Alveolata</taxon>
        <taxon>Perkinsozoa</taxon>
        <taxon>Perkinsea</taxon>
        <taxon>Perkinsida</taxon>
        <taxon>Perkinsidae</taxon>
        <taxon>Perkinsus</taxon>
    </lineage>
</organism>
<gene>
    <name evidence="10" type="ORF">FOZ60_017326</name>
</gene>
<feature type="binding site" evidence="4">
    <location>
        <position position="330"/>
    </location>
    <ligand>
        <name>Zn(2+)</name>
        <dbReference type="ChEBI" id="CHEBI:29105"/>
        <label>1</label>
    </ligand>
</feature>
<dbReference type="Gene3D" id="1.10.1300.10">
    <property type="entry name" value="3'5'-cyclic nucleotide phosphodiesterase, catalytic domain"/>
    <property type="match status" value="2"/>
</dbReference>
<dbReference type="InterPro" id="IPR000719">
    <property type="entry name" value="Prot_kinase_dom"/>
</dbReference>
<evidence type="ECO:0000259" key="9">
    <source>
        <dbReference type="PROSITE" id="PS51845"/>
    </source>
</evidence>
<proteinExistence type="inferred from homology"/>
<comment type="cofactor">
    <cofactor evidence="6">
        <name>a divalent metal cation</name>
        <dbReference type="ChEBI" id="CHEBI:60240"/>
    </cofactor>
    <text evidence="6">Binds 2 divalent metal cations per subunit. Site 1 may preferentially bind zinc ions, while site 2 has a preference for magnesium and/or manganese ions.</text>
</comment>
<dbReference type="CDD" id="cd00077">
    <property type="entry name" value="HDc"/>
    <property type="match status" value="1"/>
</dbReference>